<reference evidence="2" key="1">
    <citation type="submission" date="2023-06" db="EMBL/GenBank/DDBJ databases">
        <title>Genomic analysis of the entomopathogenic nematode Steinernema hermaphroditum.</title>
        <authorList>
            <person name="Schwarz E.M."/>
            <person name="Heppert J.K."/>
            <person name="Baniya A."/>
            <person name="Schwartz H.T."/>
            <person name="Tan C.-H."/>
            <person name="Antoshechkin I."/>
            <person name="Sternberg P.W."/>
            <person name="Goodrich-Blair H."/>
            <person name="Dillman A.R."/>
        </authorList>
    </citation>
    <scope>NUCLEOTIDE SEQUENCE</scope>
    <source>
        <strain evidence="2">PS9179</strain>
        <tissue evidence="2">Whole animal</tissue>
    </source>
</reference>
<feature type="chain" id="PRO_5041329552" evidence="1">
    <location>
        <begin position="19"/>
        <end position="92"/>
    </location>
</feature>
<feature type="signal peptide" evidence="1">
    <location>
        <begin position="1"/>
        <end position="18"/>
    </location>
</feature>
<sequence length="92" mass="10766">MWCMPLVALPSMLSYLRLFKSLLVMLRAKENYQLQGEKEQRIIGKVNPRIGDYIDMTVSQVLALSPLMIWNKQERIAAKKQYKQYMAESLDV</sequence>
<protein>
    <submittedName>
        <fullName evidence="2">Uncharacterized protein</fullName>
    </submittedName>
</protein>
<evidence type="ECO:0000313" key="3">
    <source>
        <dbReference type="Proteomes" id="UP001175271"/>
    </source>
</evidence>
<evidence type="ECO:0000256" key="1">
    <source>
        <dbReference type="SAM" id="SignalP"/>
    </source>
</evidence>
<keyword evidence="1" id="KW-0732">Signal</keyword>
<organism evidence="2 3">
    <name type="scientific">Steinernema hermaphroditum</name>
    <dbReference type="NCBI Taxonomy" id="289476"/>
    <lineage>
        <taxon>Eukaryota</taxon>
        <taxon>Metazoa</taxon>
        <taxon>Ecdysozoa</taxon>
        <taxon>Nematoda</taxon>
        <taxon>Chromadorea</taxon>
        <taxon>Rhabditida</taxon>
        <taxon>Tylenchina</taxon>
        <taxon>Panagrolaimomorpha</taxon>
        <taxon>Strongyloidoidea</taxon>
        <taxon>Steinernematidae</taxon>
        <taxon>Steinernema</taxon>
    </lineage>
</organism>
<keyword evidence="3" id="KW-1185">Reference proteome</keyword>
<dbReference type="AlphaFoldDB" id="A0AA39LYC9"/>
<accession>A0AA39LYC9</accession>
<gene>
    <name evidence="2" type="ORF">QR680_007014</name>
</gene>
<name>A0AA39LYC9_9BILA</name>
<dbReference type="EMBL" id="JAUCMV010000003">
    <property type="protein sequence ID" value="KAK0413825.1"/>
    <property type="molecule type" value="Genomic_DNA"/>
</dbReference>
<proteinExistence type="predicted"/>
<dbReference type="Proteomes" id="UP001175271">
    <property type="component" value="Unassembled WGS sequence"/>
</dbReference>
<evidence type="ECO:0000313" key="2">
    <source>
        <dbReference type="EMBL" id="KAK0413825.1"/>
    </source>
</evidence>
<comment type="caution">
    <text evidence="2">The sequence shown here is derived from an EMBL/GenBank/DDBJ whole genome shotgun (WGS) entry which is preliminary data.</text>
</comment>